<dbReference type="GO" id="GO:0016818">
    <property type="term" value="F:hydrolase activity, acting on acid anhydrides, in phosphorus-containing anhydrides"/>
    <property type="evidence" value="ECO:0007669"/>
    <property type="project" value="InterPro"/>
</dbReference>
<sequence length="875" mass="96724">MSVDVVVPTLETPARFAFPFPKPYDIQLQLMQTVFSAIENSQIAIVESPTGTGKSLSLLTATLTWLEDNEKRLGAYTRDALAAKLAAENNGDPPWVIQHILDRQIAEYQATQDRLKERMASAKARERALLKESRRQEGHVSKKPRLDLLGDERSEKRNDADDEFLPIDRLGSVASQQVAAEDGISAEVRALMNQLEAGAKPKAEDEEEVDVPKVFYTSRTHTQLRQLTSELLKTAFARQDRATGDGGNPEPNEDESLPIRSVPLGGRAQLCINAKVREIGRIKGGDRMNEACLDLQKSDSKTGRCSYLPPKEREDGMLDLRDQILADPKDIEDIVDLGKAQNVCPYYATRRSVKQAQLVTLPYNLLLQKSAREALGFSLKDHIVVIDEAHNLIDTILSIHSIALPVDHLETATTQIMTYYERFKNRLKPIHAVHLKQCLAVIRGLTSICKEWLGDTPSTGGTAQKAKAKEQLFRVNEITSQLKGGADQVNLIELVQYLKDSRLAQKVSGYAEKAAQDSVQDASVHNNISAFRQVETFLLSLTEANEDGRILMVAGPGPFGASKDAQPKLSISMRYILLNPAEHFGSVVQEARSIILAGGTMAPVDFRQLFPTKSEQQIATLSCDHVIPRENLLTQVITLGPSKKPMEFKFDSRNDDGLILELGALVSSMINLIPDGVVVFLPSYAFLARVKSIWQQKGLLDKLDARKKLFYEPQSSSDVEVVLREYANAIDNPEPGTKRRGALLLAVVGAKLSEGINFSDSLGRGVIMVGLPFANTGSVELKERMRYVTSLPGSSKNAGQELYENLCMRAVNQSIGRAIRHQNDYASILLVDQRYAQSRISGKLPKWIGEDVKVGDFGSSIRNLAAFFKGKAKKS</sequence>
<accession>A0A8K0JJS9</accession>
<feature type="region of interest" description="Disordered" evidence="22">
    <location>
        <begin position="239"/>
        <end position="260"/>
    </location>
</feature>
<dbReference type="SMART" id="SM00488">
    <property type="entry name" value="DEXDc2"/>
    <property type="match status" value="1"/>
</dbReference>
<dbReference type="GO" id="GO:0005634">
    <property type="term" value="C:nucleus"/>
    <property type="evidence" value="ECO:0007669"/>
    <property type="project" value="UniProtKB-SubCell"/>
</dbReference>
<dbReference type="GO" id="GO:0046872">
    <property type="term" value="F:metal ion binding"/>
    <property type="evidence" value="ECO:0007669"/>
    <property type="project" value="UniProtKB-KW"/>
</dbReference>
<comment type="similarity">
    <text evidence="3">Belongs to the DEAD box helicase family. DEAH subfamily. DDX11/CHL1 sub-subfamily.</text>
</comment>
<dbReference type="PANTHER" id="PTHR11472">
    <property type="entry name" value="DNA REPAIR DEAD HELICASE RAD3/XP-D SUBFAMILY MEMBER"/>
    <property type="match status" value="1"/>
</dbReference>
<protein>
    <recommendedName>
        <fullName evidence="5">ATP-dependent DNA helicase CHL1</fullName>
        <ecNumber evidence="17">5.6.2.3</ecNumber>
    </recommendedName>
    <alternativeName>
        <fullName evidence="4">ATP-dependent DNA helicase chl1</fullName>
    </alternativeName>
    <alternativeName>
        <fullName evidence="16">Chromosome loss protein 1</fullName>
    </alternativeName>
    <alternativeName>
        <fullName evidence="18 19">DNA 5'-3' helicase CHL1</fullName>
    </alternativeName>
</protein>
<evidence type="ECO:0000256" key="7">
    <source>
        <dbReference type="ARBA" id="ARBA00022741"/>
    </source>
</evidence>
<dbReference type="NCBIfam" id="TIGR00604">
    <property type="entry name" value="rad3"/>
    <property type="match status" value="1"/>
</dbReference>
<name>A0A8K0JJS9_9TREE</name>
<evidence type="ECO:0000256" key="11">
    <source>
        <dbReference type="ARBA" id="ARBA00023004"/>
    </source>
</evidence>
<reference evidence="24" key="1">
    <citation type="submission" date="2020-04" db="EMBL/GenBank/DDBJ databases">
        <title>Analysis of mating type loci in Filobasidium floriforme.</title>
        <authorList>
            <person name="Nowrousian M."/>
        </authorList>
    </citation>
    <scope>NUCLEOTIDE SEQUENCE</scope>
    <source>
        <strain evidence="24">CBS 6242</strain>
    </source>
</reference>
<evidence type="ECO:0000256" key="3">
    <source>
        <dbReference type="ARBA" id="ARBA00008435"/>
    </source>
</evidence>
<dbReference type="AlphaFoldDB" id="A0A8K0JJS9"/>
<evidence type="ECO:0000256" key="8">
    <source>
        <dbReference type="ARBA" id="ARBA00022801"/>
    </source>
</evidence>
<dbReference type="FunFam" id="3.40.50.300:FF:001372">
    <property type="entry name" value="ATP-dependent DNA helicase chl1"/>
    <property type="match status" value="1"/>
</dbReference>
<keyword evidence="25" id="KW-1185">Reference proteome</keyword>
<evidence type="ECO:0000313" key="24">
    <source>
        <dbReference type="EMBL" id="KAG7527551.1"/>
    </source>
</evidence>
<evidence type="ECO:0000256" key="5">
    <source>
        <dbReference type="ARBA" id="ARBA00017386"/>
    </source>
</evidence>
<dbReference type="InterPro" id="IPR013020">
    <property type="entry name" value="Rad3/Chl1-like"/>
</dbReference>
<evidence type="ECO:0000256" key="19">
    <source>
        <dbReference type="ARBA" id="ARBA00045008"/>
    </source>
</evidence>
<evidence type="ECO:0000256" key="15">
    <source>
        <dbReference type="ARBA" id="ARBA00023306"/>
    </source>
</evidence>
<comment type="function">
    <text evidence="20">ATP-dependent DNA helicase important for chromosome transmission and normal cell cycle progression in G(2)/M. May have a role in changing DNA topology to allow the loading of proteins involved in maintaining sister chromatid cohesion in the vicinity of the centromeres. Has a specific role in chromosome segregation during meiosis II.</text>
</comment>
<dbReference type="EMBL" id="JABELV010000266">
    <property type="protein sequence ID" value="KAG7527551.1"/>
    <property type="molecule type" value="Genomic_DNA"/>
</dbReference>
<dbReference type="CDD" id="cd18788">
    <property type="entry name" value="SF2_C_XPD"/>
    <property type="match status" value="1"/>
</dbReference>
<dbReference type="InterPro" id="IPR027417">
    <property type="entry name" value="P-loop_NTPase"/>
</dbReference>
<keyword evidence="9" id="KW-0347">Helicase</keyword>
<dbReference type="InterPro" id="IPR045028">
    <property type="entry name" value="DinG/Rad3-like"/>
</dbReference>
<keyword evidence="10" id="KW-0067">ATP-binding</keyword>
<gene>
    <name evidence="24" type="ORF">FFLO_06819</name>
</gene>
<dbReference type="SMART" id="SM00491">
    <property type="entry name" value="HELICc2"/>
    <property type="match status" value="1"/>
</dbReference>
<evidence type="ECO:0000256" key="20">
    <source>
        <dbReference type="ARBA" id="ARBA00045702"/>
    </source>
</evidence>
<dbReference type="InterPro" id="IPR010614">
    <property type="entry name" value="RAD3-like_helicase_DEAD"/>
</dbReference>
<dbReference type="InterPro" id="IPR006555">
    <property type="entry name" value="ATP-dep_Helicase_C"/>
</dbReference>
<feature type="domain" description="Helicase ATP-binding" evidence="23">
    <location>
        <begin position="13"/>
        <end position="439"/>
    </location>
</feature>
<keyword evidence="6" id="KW-0479">Metal-binding</keyword>
<keyword evidence="7" id="KW-0547">Nucleotide-binding</keyword>
<keyword evidence="13" id="KW-0413">Isomerase</keyword>
<dbReference type="GO" id="GO:0034085">
    <property type="term" value="P:establishment of sister chromatid cohesion"/>
    <property type="evidence" value="ECO:0007669"/>
    <property type="project" value="TreeGrafter"/>
</dbReference>
<comment type="subcellular location">
    <subcellularLocation>
        <location evidence="2">Nucleus</location>
    </subcellularLocation>
</comment>
<evidence type="ECO:0000256" key="4">
    <source>
        <dbReference type="ARBA" id="ARBA00016387"/>
    </source>
</evidence>
<feature type="region of interest" description="Disordered" evidence="22">
    <location>
        <begin position="126"/>
        <end position="163"/>
    </location>
</feature>
<dbReference type="GO" id="GO:0051536">
    <property type="term" value="F:iron-sulfur cluster binding"/>
    <property type="evidence" value="ECO:0007669"/>
    <property type="project" value="UniProtKB-KW"/>
</dbReference>
<dbReference type="Pfam" id="PF13307">
    <property type="entry name" value="Helicase_C_2"/>
    <property type="match status" value="1"/>
</dbReference>
<dbReference type="SUPFAM" id="SSF52540">
    <property type="entry name" value="P-loop containing nucleoside triphosphate hydrolases"/>
    <property type="match status" value="1"/>
</dbReference>
<evidence type="ECO:0000256" key="17">
    <source>
        <dbReference type="ARBA" id="ARBA00044969"/>
    </source>
</evidence>
<keyword evidence="11" id="KW-0408">Iron</keyword>
<evidence type="ECO:0000256" key="9">
    <source>
        <dbReference type="ARBA" id="ARBA00022806"/>
    </source>
</evidence>
<feature type="compositionally biased region" description="Basic and acidic residues" evidence="22">
    <location>
        <begin position="126"/>
        <end position="159"/>
    </location>
</feature>
<dbReference type="Pfam" id="PF06733">
    <property type="entry name" value="DEAD_2"/>
    <property type="match status" value="1"/>
</dbReference>
<keyword evidence="8" id="KW-0378">Hydrolase</keyword>
<proteinExistence type="inferred from homology"/>
<evidence type="ECO:0000256" key="18">
    <source>
        <dbReference type="ARBA" id="ARBA00044998"/>
    </source>
</evidence>
<keyword evidence="15" id="KW-0131">Cell cycle</keyword>
<dbReference type="PANTHER" id="PTHR11472:SF41">
    <property type="entry name" value="ATP-DEPENDENT DNA HELICASE DDX11-RELATED"/>
    <property type="match status" value="1"/>
</dbReference>
<evidence type="ECO:0000259" key="23">
    <source>
        <dbReference type="PROSITE" id="PS51193"/>
    </source>
</evidence>
<comment type="caution">
    <text evidence="24">The sequence shown here is derived from an EMBL/GenBank/DDBJ whole genome shotgun (WGS) entry which is preliminary data.</text>
</comment>
<evidence type="ECO:0000256" key="21">
    <source>
        <dbReference type="ARBA" id="ARBA00048954"/>
    </source>
</evidence>
<dbReference type="GO" id="GO:0006139">
    <property type="term" value="P:nucleobase-containing compound metabolic process"/>
    <property type="evidence" value="ECO:0007669"/>
    <property type="project" value="InterPro"/>
</dbReference>
<dbReference type="GO" id="GO:0005524">
    <property type="term" value="F:ATP binding"/>
    <property type="evidence" value="ECO:0007669"/>
    <property type="project" value="UniProtKB-KW"/>
</dbReference>
<evidence type="ECO:0000313" key="25">
    <source>
        <dbReference type="Proteomes" id="UP000812966"/>
    </source>
</evidence>
<dbReference type="Proteomes" id="UP000812966">
    <property type="component" value="Unassembled WGS sequence"/>
</dbReference>
<keyword evidence="12" id="KW-0411">Iron-sulfur</keyword>
<evidence type="ECO:0000256" key="22">
    <source>
        <dbReference type="SAM" id="MobiDB-lite"/>
    </source>
</evidence>
<evidence type="ECO:0000256" key="14">
    <source>
        <dbReference type="ARBA" id="ARBA00023242"/>
    </source>
</evidence>
<dbReference type="InterPro" id="IPR006554">
    <property type="entry name" value="Helicase-like_DEXD_c2"/>
</dbReference>
<comment type="catalytic activity">
    <reaction evidence="21">
        <text>ATP + H2O = ADP + phosphate + H(+)</text>
        <dbReference type="Rhea" id="RHEA:13065"/>
        <dbReference type="ChEBI" id="CHEBI:15377"/>
        <dbReference type="ChEBI" id="CHEBI:15378"/>
        <dbReference type="ChEBI" id="CHEBI:30616"/>
        <dbReference type="ChEBI" id="CHEBI:43474"/>
        <dbReference type="ChEBI" id="CHEBI:456216"/>
        <dbReference type="EC" id="5.6.2.3"/>
    </reaction>
</comment>
<dbReference type="PROSITE" id="PS51193">
    <property type="entry name" value="HELICASE_ATP_BIND_2"/>
    <property type="match status" value="1"/>
</dbReference>
<keyword evidence="14" id="KW-0539">Nucleus</keyword>
<comment type="cofactor">
    <cofactor evidence="1">
        <name>[4Fe-4S] cluster</name>
        <dbReference type="ChEBI" id="CHEBI:49883"/>
    </cofactor>
</comment>
<evidence type="ECO:0000256" key="12">
    <source>
        <dbReference type="ARBA" id="ARBA00023014"/>
    </source>
</evidence>
<evidence type="ECO:0000256" key="1">
    <source>
        <dbReference type="ARBA" id="ARBA00001966"/>
    </source>
</evidence>
<dbReference type="GO" id="GO:0003677">
    <property type="term" value="F:DNA binding"/>
    <property type="evidence" value="ECO:0007669"/>
    <property type="project" value="InterPro"/>
</dbReference>
<evidence type="ECO:0000256" key="16">
    <source>
        <dbReference type="ARBA" id="ARBA00029709"/>
    </source>
</evidence>
<evidence type="ECO:0000256" key="2">
    <source>
        <dbReference type="ARBA" id="ARBA00004123"/>
    </source>
</evidence>
<dbReference type="Gene3D" id="3.40.50.300">
    <property type="entry name" value="P-loop containing nucleotide triphosphate hydrolases"/>
    <property type="match status" value="3"/>
</dbReference>
<dbReference type="GO" id="GO:0043139">
    <property type="term" value="F:5'-3' DNA helicase activity"/>
    <property type="evidence" value="ECO:0007669"/>
    <property type="project" value="UniProtKB-EC"/>
</dbReference>
<evidence type="ECO:0000256" key="10">
    <source>
        <dbReference type="ARBA" id="ARBA00022840"/>
    </source>
</evidence>
<evidence type="ECO:0000256" key="13">
    <source>
        <dbReference type="ARBA" id="ARBA00023235"/>
    </source>
</evidence>
<dbReference type="InterPro" id="IPR014013">
    <property type="entry name" value="Helic_SF1/SF2_ATP-bd_DinG/Rad3"/>
</dbReference>
<evidence type="ECO:0000256" key="6">
    <source>
        <dbReference type="ARBA" id="ARBA00022723"/>
    </source>
</evidence>
<organism evidence="24 25">
    <name type="scientific">Filobasidium floriforme</name>
    <dbReference type="NCBI Taxonomy" id="5210"/>
    <lineage>
        <taxon>Eukaryota</taxon>
        <taxon>Fungi</taxon>
        <taxon>Dikarya</taxon>
        <taxon>Basidiomycota</taxon>
        <taxon>Agaricomycotina</taxon>
        <taxon>Tremellomycetes</taxon>
        <taxon>Filobasidiales</taxon>
        <taxon>Filobasidiaceae</taxon>
        <taxon>Filobasidium</taxon>
    </lineage>
</organism>
<dbReference type="EC" id="5.6.2.3" evidence="17"/>